<dbReference type="PROSITE" id="PS50887">
    <property type="entry name" value="GGDEF"/>
    <property type="match status" value="1"/>
</dbReference>
<dbReference type="InterPro" id="IPR043128">
    <property type="entry name" value="Rev_trsase/Diguanyl_cyclase"/>
</dbReference>
<feature type="domain" description="EAL" evidence="2">
    <location>
        <begin position="370"/>
        <end position="625"/>
    </location>
</feature>
<gene>
    <name evidence="4" type="ORF">KDX31_18655</name>
</gene>
<proteinExistence type="predicted"/>
<dbReference type="InterPro" id="IPR029787">
    <property type="entry name" value="Nucleotide_cyclase"/>
</dbReference>
<dbReference type="InterPro" id="IPR052155">
    <property type="entry name" value="Biofilm_reg_signaling"/>
</dbReference>
<dbReference type="CDD" id="cd01948">
    <property type="entry name" value="EAL"/>
    <property type="match status" value="1"/>
</dbReference>
<dbReference type="PROSITE" id="PS50883">
    <property type="entry name" value="EAL"/>
    <property type="match status" value="1"/>
</dbReference>
<dbReference type="InterPro" id="IPR035919">
    <property type="entry name" value="EAL_sf"/>
</dbReference>
<dbReference type="InterPro" id="IPR000160">
    <property type="entry name" value="GGDEF_dom"/>
</dbReference>
<dbReference type="PANTHER" id="PTHR44757:SF2">
    <property type="entry name" value="BIOFILM ARCHITECTURE MAINTENANCE PROTEIN MBAA"/>
    <property type="match status" value="1"/>
</dbReference>
<keyword evidence="5" id="KW-1185">Reference proteome</keyword>
<reference evidence="4" key="1">
    <citation type="submission" date="2021-04" db="EMBL/GenBank/DDBJ databases">
        <title>Oceanospirillales bacteria with DddD are important DMSP degraders in coastal seawater.</title>
        <authorList>
            <person name="Liu J."/>
        </authorList>
    </citation>
    <scope>NUCLEOTIDE SEQUENCE</scope>
    <source>
        <strain evidence="4">GY6</strain>
    </source>
</reference>
<keyword evidence="1" id="KW-0812">Transmembrane</keyword>
<evidence type="ECO:0000259" key="3">
    <source>
        <dbReference type="PROSITE" id="PS50887"/>
    </source>
</evidence>
<dbReference type="SMART" id="SM00052">
    <property type="entry name" value="EAL"/>
    <property type="match status" value="1"/>
</dbReference>
<protein>
    <submittedName>
        <fullName evidence="4">EAL domain-containing protein</fullName>
    </submittedName>
</protein>
<dbReference type="SMART" id="SM00267">
    <property type="entry name" value="GGDEF"/>
    <property type="match status" value="1"/>
</dbReference>
<dbReference type="Pfam" id="PF00563">
    <property type="entry name" value="EAL"/>
    <property type="match status" value="1"/>
</dbReference>
<dbReference type="Proteomes" id="UP001059950">
    <property type="component" value="Chromosome"/>
</dbReference>
<evidence type="ECO:0000313" key="4">
    <source>
        <dbReference type="EMBL" id="UTW03309.1"/>
    </source>
</evidence>
<dbReference type="Gene3D" id="3.20.20.450">
    <property type="entry name" value="EAL domain"/>
    <property type="match status" value="1"/>
</dbReference>
<dbReference type="SUPFAM" id="SSF55073">
    <property type="entry name" value="Nucleotide cyclase"/>
    <property type="match status" value="1"/>
</dbReference>
<dbReference type="Gene3D" id="3.30.70.270">
    <property type="match status" value="1"/>
</dbReference>
<dbReference type="InterPro" id="IPR001633">
    <property type="entry name" value="EAL_dom"/>
</dbReference>
<evidence type="ECO:0000259" key="2">
    <source>
        <dbReference type="PROSITE" id="PS50883"/>
    </source>
</evidence>
<accession>A0ABY5GU55</accession>
<organism evidence="4 5">
    <name type="scientific">Amphritea atlantica</name>
    <dbReference type="NCBI Taxonomy" id="355243"/>
    <lineage>
        <taxon>Bacteria</taxon>
        <taxon>Pseudomonadati</taxon>
        <taxon>Pseudomonadota</taxon>
        <taxon>Gammaproteobacteria</taxon>
        <taxon>Oceanospirillales</taxon>
        <taxon>Oceanospirillaceae</taxon>
        <taxon>Amphritea</taxon>
    </lineage>
</organism>
<dbReference type="SUPFAM" id="SSF141868">
    <property type="entry name" value="EAL domain-like"/>
    <property type="match status" value="1"/>
</dbReference>
<name>A0ABY5GU55_9GAMM</name>
<feature type="transmembrane region" description="Helical" evidence="1">
    <location>
        <begin position="99"/>
        <end position="115"/>
    </location>
</feature>
<dbReference type="PANTHER" id="PTHR44757">
    <property type="entry name" value="DIGUANYLATE CYCLASE DGCP"/>
    <property type="match status" value="1"/>
</dbReference>
<feature type="transmembrane region" description="Helical" evidence="1">
    <location>
        <begin position="122"/>
        <end position="141"/>
    </location>
</feature>
<evidence type="ECO:0000313" key="5">
    <source>
        <dbReference type="Proteomes" id="UP001059950"/>
    </source>
</evidence>
<keyword evidence="1" id="KW-1133">Transmembrane helix</keyword>
<dbReference type="Pfam" id="PF00990">
    <property type="entry name" value="GGDEF"/>
    <property type="match status" value="1"/>
</dbReference>
<evidence type="ECO:0000256" key="1">
    <source>
        <dbReference type="SAM" id="Phobius"/>
    </source>
</evidence>
<feature type="domain" description="GGDEF" evidence="3">
    <location>
        <begin position="223"/>
        <end position="361"/>
    </location>
</feature>
<feature type="transmembrane region" description="Helical" evidence="1">
    <location>
        <begin position="46"/>
        <end position="68"/>
    </location>
</feature>
<dbReference type="CDD" id="cd01949">
    <property type="entry name" value="GGDEF"/>
    <property type="match status" value="1"/>
</dbReference>
<feature type="transmembrane region" description="Helical" evidence="1">
    <location>
        <begin position="21"/>
        <end position="40"/>
    </location>
</feature>
<sequence>MRYSTKSSDEIQSVRSDRYILLCKLLLAIGTTFLLAFGTLSWIDQLYLLGTILLGCTAAGYLALFLLFRNNNIKFAVIVINTVCVVLSLTLLITGGRENTGVFWIYPILAINIFINRFWPAVFLYGAFLVACSALLLTPLSELLLTSYSLTEALRIEFTLTALYLICLATLHSEERAQTMLVQMHDADMHKMAFFDRLTGLPNRWNVKQRLDTLLLKAKKKDQHIALLYIDLDNFKKVNDNYGHDMGDKLLRAFSNSLRQLAEAFNQSFQVELGRMAGDEFVVIVKDPQHADRAREVALQILQVFDSGLPVESISHSVYASIGIALFPENATTAGDLIHCADLAMYQAKGNGRNRLEYFSDEQARELRDQDLIERALRVSLQQNYFSLVYMPMFDCQTLEIVGLEVLVRAENLQRLGIGPDRFIPIAEKTNLIKEIDLWVIDNAMARLVELQAATGFMGKFCINISGVELCNELFPAKVKEIIDSHGVDPCLIEFEITETAFVLDDIKSRTILSELRNLGISLALDDFGTGFTAFSQLINYPADCLKIDRSFVNDLFSVDVARHKMVRIIEDLAELYGLRVVAEGVETKEQLEYLQEIGCDWVQGYYLSLPLPWHEMLSLISPPASVAK</sequence>
<dbReference type="NCBIfam" id="TIGR00254">
    <property type="entry name" value="GGDEF"/>
    <property type="match status" value="1"/>
</dbReference>
<feature type="transmembrane region" description="Helical" evidence="1">
    <location>
        <begin position="75"/>
        <end position="93"/>
    </location>
</feature>
<dbReference type="EMBL" id="CP073344">
    <property type="protein sequence ID" value="UTW03309.1"/>
    <property type="molecule type" value="Genomic_DNA"/>
</dbReference>
<keyword evidence="1" id="KW-0472">Membrane</keyword>